<dbReference type="EMBL" id="VFPP01000001">
    <property type="protein sequence ID" value="TQM85042.1"/>
    <property type="molecule type" value="Genomic_DNA"/>
</dbReference>
<dbReference type="Proteomes" id="UP000316628">
    <property type="component" value="Unassembled WGS sequence"/>
</dbReference>
<dbReference type="GO" id="GO:0031177">
    <property type="term" value="F:phosphopantetheine binding"/>
    <property type="evidence" value="ECO:0007669"/>
    <property type="project" value="InterPro"/>
</dbReference>
<dbReference type="InterPro" id="IPR006162">
    <property type="entry name" value="Ppantetheine_attach_site"/>
</dbReference>
<name>A0A543JQC2_9PSEU</name>
<dbReference type="InterPro" id="IPR036736">
    <property type="entry name" value="ACP-like_sf"/>
</dbReference>
<dbReference type="InterPro" id="IPR020806">
    <property type="entry name" value="PKS_PP-bd"/>
</dbReference>
<evidence type="ECO:0000256" key="1">
    <source>
        <dbReference type="ARBA" id="ARBA00022450"/>
    </source>
</evidence>
<dbReference type="SMART" id="SM00823">
    <property type="entry name" value="PKS_PP"/>
    <property type="match status" value="1"/>
</dbReference>
<evidence type="ECO:0000256" key="2">
    <source>
        <dbReference type="ARBA" id="ARBA00022553"/>
    </source>
</evidence>
<keyword evidence="5" id="KW-1185">Reference proteome</keyword>
<evidence type="ECO:0000259" key="3">
    <source>
        <dbReference type="PROSITE" id="PS50075"/>
    </source>
</evidence>
<dbReference type="Pfam" id="PF00550">
    <property type="entry name" value="PP-binding"/>
    <property type="match status" value="1"/>
</dbReference>
<gene>
    <name evidence="4" type="ORF">FHX81_7511</name>
</gene>
<keyword evidence="2" id="KW-0597">Phosphoprotein</keyword>
<proteinExistence type="predicted"/>
<dbReference type="RefSeq" id="WP_141983137.1">
    <property type="nucleotide sequence ID" value="NZ_VFPP01000001.1"/>
</dbReference>
<evidence type="ECO:0000313" key="5">
    <source>
        <dbReference type="Proteomes" id="UP000316628"/>
    </source>
</evidence>
<comment type="caution">
    <text evidence="4">The sequence shown here is derived from an EMBL/GenBank/DDBJ whole genome shotgun (WGS) entry which is preliminary data.</text>
</comment>
<dbReference type="InterPro" id="IPR009081">
    <property type="entry name" value="PP-bd_ACP"/>
</dbReference>
<dbReference type="OrthoDB" id="3537906at2"/>
<keyword evidence="1" id="KW-0596">Phosphopantetheine</keyword>
<protein>
    <submittedName>
        <fullName evidence="4">Act minimal PKS acyl carrier protein</fullName>
    </submittedName>
</protein>
<dbReference type="SUPFAM" id="SSF47336">
    <property type="entry name" value="ACP-like"/>
    <property type="match status" value="1"/>
</dbReference>
<dbReference type="PROSITE" id="PS50075">
    <property type="entry name" value="CARRIER"/>
    <property type="match status" value="1"/>
</dbReference>
<feature type="domain" description="Carrier" evidence="3">
    <location>
        <begin position="3"/>
        <end position="81"/>
    </location>
</feature>
<sequence length="85" mass="9247">MSTMTIDDLRTILVSCAGEEESADLRADITDVPFSDLGYDSLALMETAARIERDFGISLPDEVMVELETPRALLDLVNDNLAGAK</sequence>
<accession>A0A543JQC2</accession>
<organism evidence="4 5">
    <name type="scientific">Saccharothrix saharensis</name>
    <dbReference type="NCBI Taxonomy" id="571190"/>
    <lineage>
        <taxon>Bacteria</taxon>
        <taxon>Bacillati</taxon>
        <taxon>Actinomycetota</taxon>
        <taxon>Actinomycetes</taxon>
        <taxon>Pseudonocardiales</taxon>
        <taxon>Pseudonocardiaceae</taxon>
        <taxon>Saccharothrix</taxon>
    </lineage>
</organism>
<dbReference type="Gene3D" id="1.10.1200.10">
    <property type="entry name" value="ACP-like"/>
    <property type="match status" value="1"/>
</dbReference>
<reference evidence="4 5" key="1">
    <citation type="submission" date="2019-06" db="EMBL/GenBank/DDBJ databases">
        <title>Sequencing the genomes of 1000 actinobacteria strains.</title>
        <authorList>
            <person name="Klenk H.-P."/>
        </authorList>
    </citation>
    <scope>NUCLEOTIDE SEQUENCE [LARGE SCALE GENOMIC DNA]</scope>
    <source>
        <strain evidence="4 5">DSM 45456</strain>
    </source>
</reference>
<dbReference type="AlphaFoldDB" id="A0A543JQC2"/>
<evidence type="ECO:0000313" key="4">
    <source>
        <dbReference type="EMBL" id="TQM85042.1"/>
    </source>
</evidence>
<dbReference type="PROSITE" id="PS00012">
    <property type="entry name" value="PHOSPHOPANTETHEINE"/>
    <property type="match status" value="1"/>
</dbReference>